<feature type="region of interest" description="Disordered" evidence="1">
    <location>
        <begin position="9"/>
        <end position="50"/>
    </location>
</feature>
<evidence type="ECO:0008006" key="4">
    <source>
        <dbReference type="Google" id="ProtNLM"/>
    </source>
</evidence>
<dbReference type="OrthoDB" id="4321441at2"/>
<keyword evidence="3" id="KW-1185">Reference proteome</keyword>
<name>A0A4U5W4R5_STRLS</name>
<feature type="compositionally biased region" description="Basic and acidic residues" evidence="1">
    <location>
        <begin position="257"/>
        <end position="266"/>
    </location>
</feature>
<feature type="compositionally biased region" description="Basic and acidic residues" evidence="1">
    <location>
        <begin position="34"/>
        <end position="48"/>
    </location>
</feature>
<dbReference type="AlphaFoldDB" id="A0A4U5W4R5"/>
<sequence>MTAIDQLLARARLHPQPDVPDDSAPYEDTPYPADHPHPPHPAHRDPRHQAAARHLTTLCETALATVTPTTLTFLTDQMPDLHSAWLLGCALHTAGLEEGARFWWQYAAGDGHAPACYCLALHHQARGEQHAADFYQHQAHRITAATDTDSLTVVGTCPTQTISFDASLPTVLHTLSRLYASPGTPRLRRRHRIDALTTYVADTVSRHYTRHPGIEIPVPEPRFAERVTWLLTATLPWTRRSKPSRPSGPDLPARQRTRSDYDDHPLTARTCTSTT</sequence>
<organism evidence="2 3">
    <name type="scientific">Streptomyces lasalocidi</name>
    <name type="common">Streptomyces lasaliensis</name>
    <dbReference type="NCBI Taxonomy" id="324833"/>
    <lineage>
        <taxon>Bacteria</taxon>
        <taxon>Bacillati</taxon>
        <taxon>Actinomycetota</taxon>
        <taxon>Actinomycetes</taxon>
        <taxon>Kitasatosporales</taxon>
        <taxon>Streptomycetaceae</taxon>
        <taxon>Streptomyces</taxon>
    </lineage>
</organism>
<feature type="region of interest" description="Disordered" evidence="1">
    <location>
        <begin position="238"/>
        <end position="275"/>
    </location>
</feature>
<accession>A0A4U5W4R5</accession>
<gene>
    <name evidence="2" type="ORF">E4U91_37275</name>
</gene>
<dbReference type="RefSeq" id="WP_137311426.1">
    <property type="nucleotide sequence ID" value="NZ_SZNQ01000003.1"/>
</dbReference>
<dbReference type="Proteomes" id="UP000305929">
    <property type="component" value="Unassembled WGS sequence"/>
</dbReference>
<protein>
    <recommendedName>
        <fullName evidence="4">Sel1 repeat family protein</fullName>
    </recommendedName>
</protein>
<comment type="caution">
    <text evidence="2">The sequence shown here is derived from an EMBL/GenBank/DDBJ whole genome shotgun (WGS) entry which is preliminary data.</text>
</comment>
<evidence type="ECO:0000313" key="3">
    <source>
        <dbReference type="Proteomes" id="UP000305929"/>
    </source>
</evidence>
<dbReference type="EMBL" id="SZNQ01000003">
    <property type="protein sequence ID" value="TKS96328.1"/>
    <property type="molecule type" value="Genomic_DNA"/>
</dbReference>
<proteinExistence type="predicted"/>
<evidence type="ECO:0000313" key="2">
    <source>
        <dbReference type="EMBL" id="TKS96328.1"/>
    </source>
</evidence>
<evidence type="ECO:0000256" key="1">
    <source>
        <dbReference type="SAM" id="MobiDB-lite"/>
    </source>
</evidence>
<reference evidence="2 3" key="1">
    <citation type="submission" date="2019-04" db="EMBL/GenBank/DDBJ databases">
        <title>Streptomyces lasaliensis sp. nov., an Actinomycete isolated from soil which produces the polyether antibiotic lasalocid.</title>
        <authorList>
            <person name="Erwin G."/>
            <person name="Haber C."/>
        </authorList>
    </citation>
    <scope>NUCLEOTIDE SEQUENCE [LARGE SCALE GENOMIC DNA]</scope>
    <source>
        <strain evidence="2 3">X-537</strain>
    </source>
</reference>